<protein>
    <submittedName>
        <fullName evidence="3">ATP-binding protein</fullName>
    </submittedName>
</protein>
<dbReference type="InterPro" id="IPR036890">
    <property type="entry name" value="HATPase_C_sf"/>
</dbReference>
<feature type="domain" description="Histidine kinase/HSP90-like ATPase" evidence="2">
    <location>
        <begin position="33"/>
        <end position="153"/>
    </location>
</feature>
<dbReference type="Gene3D" id="3.30.565.10">
    <property type="entry name" value="Histidine kinase-like ATPase, C-terminal domain"/>
    <property type="match status" value="1"/>
</dbReference>
<proteinExistence type="predicted"/>
<evidence type="ECO:0000313" key="3">
    <source>
        <dbReference type="EMBL" id="NJQ07383.1"/>
    </source>
</evidence>
<evidence type="ECO:0000259" key="2">
    <source>
        <dbReference type="Pfam" id="PF13581"/>
    </source>
</evidence>
<dbReference type="Proteomes" id="UP000578686">
    <property type="component" value="Unassembled WGS sequence"/>
</dbReference>
<dbReference type="Pfam" id="PF13581">
    <property type="entry name" value="HATPase_c_2"/>
    <property type="match status" value="1"/>
</dbReference>
<keyword evidence="4" id="KW-1185">Reference proteome</keyword>
<dbReference type="InterPro" id="IPR050267">
    <property type="entry name" value="Anti-sigma-factor_SerPK"/>
</dbReference>
<name>A0A7X6D387_9ACTN</name>
<dbReference type="PANTHER" id="PTHR35526:SF3">
    <property type="entry name" value="ANTI-SIGMA-F FACTOR RSBW"/>
    <property type="match status" value="1"/>
</dbReference>
<keyword evidence="3" id="KW-0547">Nucleotide-binding</keyword>
<evidence type="ECO:0000313" key="4">
    <source>
        <dbReference type="Proteomes" id="UP000578686"/>
    </source>
</evidence>
<gene>
    <name evidence="3" type="ORF">HCN56_17765</name>
</gene>
<dbReference type="PANTHER" id="PTHR35526">
    <property type="entry name" value="ANTI-SIGMA-F FACTOR RSBW-RELATED"/>
    <property type="match status" value="1"/>
</dbReference>
<keyword evidence="1" id="KW-0723">Serine/threonine-protein kinase</keyword>
<reference evidence="3 4" key="1">
    <citation type="submission" date="2020-03" db="EMBL/GenBank/DDBJ databases">
        <title>Draft genome of Streptomyces sp. ventii, isolated from the Axial Seamount in the Pacific Ocean, and resequencing of the two type strains Streptomyces lonarensis strain NCL 716 and Streptomyces bohaiensis strain 11A07.</title>
        <authorList>
            <person name="Loughran R.M."/>
            <person name="Pfannmuller K.M."/>
            <person name="Wasson B.J."/>
            <person name="Deadmond M.C."/>
            <person name="Paddock B.E."/>
            <person name="Koyack M.J."/>
            <person name="Gallegos D.A."/>
            <person name="Mitchell E.A."/>
            <person name="Ushijima B."/>
            <person name="Saw J.H."/>
            <person name="Mcphail K.L."/>
            <person name="Videau P."/>
        </authorList>
    </citation>
    <scope>NUCLEOTIDE SEQUENCE [LARGE SCALE GENOMIC DNA]</scope>
    <source>
        <strain evidence="3 4">NCL716</strain>
    </source>
</reference>
<dbReference type="CDD" id="cd16936">
    <property type="entry name" value="HATPase_RsbW-like"/>
    <property type="match status" value="1"/>
</dbReference>
<dbReference type="InterPro" id="IPR003594">
    <property type="entry name" value="HATPase_dom"/>
</dbReference>
<dbReference type="AlphaFoldDB" id="A0A7X6D387"/>
<sequence length="159" mass="17214">MGTEGVSVLAQLERRAPLIDPGSLAGAASLRLPGRLESVRSARTFTRDTLAFWRLTEQFDSVGLVVSELVTNALRHGAEPHTLQPGDSPVELELLCSSRRLICAVHDRSAGEPRVNEAGFSDEGGRGLQLVECFSDGWGWRTRGSGLLGKVVWASFRLS</sequence>
<dbReference type="SUPFAM" id="SSF55874">
    <property type="entry name" value="ATPase domain of HSP90 chaperone/DNA topoisomerase II/histidine kinase"/>
    <property type="match status" value="1"/>
</dbReference>
<dbReference type="EMBL" id="JAAVJD010000155">
    <property type="protein sequence ID" value="NJQ07383.1"/>
    <property type="molecule type" value="Genomic_DNA"/>
</dbReference>
<keyword evidence="1" id="KW-0418">Kinase</keyword>
<dbReference type="RefSeq" id="WP_167972319.1">
    <property type="nucleotide sequence ID" value="NZ_BHZG01000479.1"/>
</dbReference>
<comment type="caution">
    <text evidence="3">The sequence shown here is derived from an EMBL/GenBank/DDBJ whole genome shotgun (WGS) entry which is preliminary data.</text>
</comment>
<dbReference type="GO" id="GO:0005524">
    <property type="term" value="F:ATP binding"/>
    <property type="evidence" value="ECO:0007669"/>
    <property type="project" value="UniProtKB-KW"/>
</dbReference>
<keyword evidence="3" id="KW-0067">ATP-binding</keyword>
<accession>A0A7X6D387</accession>
<evidence type="ECO:0000256" key="1">
    <source>
        <dbReference type="ARBA" id="ARBA00022527"/>
    </source>
</evidence>
<dbReference type="GO" id="GO:0004674">
    <property type="term" value="F:protein serine/threonine kinase activity"/>
    <property type="evidence" value="ECO:0007669"/>
    <property type="project" value="UniProtKB-KW"/>
</dbReference>
<keyword evidence="1" id="KW-0808">Transferase</keyword>
<organism evidence="3 4">
    <name type="scientific">Streptomyces lonarensis</name>
    <dbReference type="NCBI Taxonomy" id="700599"/>
    <lineage>
        <taxon>Bacteria</taxon>
        <taxon>Bacillati</taxon>
        <taxon>Actinomycetota</taxon>
        <taxon>Actinomycetes</taxon>
        <taxon>Kitasatosporales</taxon>
        <taxon>Streptomycetaceae</taxon>
        <taxon>Streptomyces</taxon>
    </lineage>
</organism>